<dbReference type="EMBL" id="BGZK01000526">
    <property type="protein sequence ID" value="GBP48564.1"/>
    <property type="molecule type" value="Genomic_DNA"/>
</dbReference>
<accession>A0A4C1WEG1</accession>
<feature type="signal peptide" evidence="1">
    <location>
        <begin position="1"/>
        <end position="19"/>
    </location>
</feature>
<sequence>MGAVMRFLLVVAMVPVCLGHLNVYLSSSEVWRLLVGARRSILRGDVRSLVAPSFCLFFFSADKKGPFAKFETCSAEIPDDELRAPATDLFRSAHQNNVTRRTFFIAAPLKTVDIAYRSLTRKIGRTVRADRRRFDRTTHKRPGVTAGRRPTADTRYLSNLRFMYTIDIKINISHMLMRRAGEPAGPSRRAIATNLFQVTFMEIPWSAAVADTRPVAPRPRRVGYWKLNRGSRPCAAAGDDFSIFSIAVLHLILTNIIKAKVCLDGCMDGCLFLFHAKTTEWISMTRYNNI</sequence>
<gene>
    <name evidence="2" type="ORF">EVAR_38539_1</name>
</gene>
<protein>
    <recommendedName>
        <fullName evidence="4">Secreted protein</fullName>
    </recommendedName>
</protein>
<proteinExistence type="predicted"/>
<dbReference type="AlphaFoldDB" id="A0A4C1WEG1"/>
<evidence type="ECO:0000256" key="1">
    <source>
        <dbReference type="SAM" id="SignalP"/>
    </source>
</evidence>
<comment type="caution">
    <text evidence="2">The sequence shown here is derived from an EMBL/GenBank/DDBJ whole genome shotgun (WGS) entry which is preliminary data.</text>
</comment>
<organism evidence="2 3">
    <name type="scientific">Eumeta variegata</name>
    <name type="common">Bagworm moth</name>
    <name type="synonym">Eumeta japonica</name>
    <dbReference type="NCBI Taxonomy" id="151549"/>
    <lineage>
        <taxon>Eukaryota</taxon>
        <taxon>Metazoa</taxon>
        <taxon>Ecdysozoa</taxon>
        <taxon>Arthropoda</taxon>
        <taxon>Hexapoda</taxon>
        <taxon>Insecta</taxon>
        <taxon>Pterygota</taxon>
        <taxon>Neoptera</taxon>
        <taxon>Endopterygota</taxon>
        <taxon>Lepidoptera</taxon>
        <taxon>Glossata</taxon>
        <taxon>Ditrysia</taxon>
        <taxon>Tineoidea</taxon>
        <taxon>Psychidae</taxon>
        <taxon>Oiketicinae</taxon>
        <taxon>Eumeta</taxon>
    </lineage>
</organism>
<evidence type="ECO:0000313" key="3">
    <source>
        <dbReference type="Proteomes" id="UP000299102"/>
    </source>
</evidence>
<reference evidence="2 3" key="1">
    <citation type="journal article" date="2019" name="Commun. Biol.">
        <title>The bagworm genome reveals a unique fibroin gene that provides high tensile strength.</title>
        <authorList>
            <person name="Kono N."/>
            <person name="Nakamura H."/>
            <person name="Ohtoshi R."/>
            <person name="Tomita M."/>
            <person name="Numata K."/>
            <person name="Arakawa K."/>
        </authorList>
    </citation>
    <scope>NUCLEOTIDE SEQUENCE [LARGE SCALE GENOMIC DNA]</scope>
</reference>
<dbReference type="Proteomes" id="UP000299102">
    <property type="component" value="Unassembled WGS sequence"/>
</dbReference>
<keyword evidence="1" id="KW-0732">Signal</keyword>
<evidence type="ECO:0000313" key="2">
    <source>
        <dbReference type="EMBL" id="GBP48564.1"/>
    </source>
</evidence>
<evidence type="ECO:0008006" key="4">
    <source>
        <dbReference type="Google" id="ProtNLM"/>
    </source>
</evidence>
<feature type="chain" id="PRO_5020025198" description="Secreted protein" evidence="1">
    <location>
        <begin position="20"/>
        <end position="290"/>
    </location>
</feature>
<name>A0A4C1WEG1_EUMVA</name>
<keyword evidence="3" id="KW-1185">Reference proteome</keyword>